<evidence type="ECO:0000256" key="3">
    <source>
        <dbReference type="ARBA" id="ARBA00022603"/>
    </source>
</evidence>
<dbReference type="Proteomes" id="UP000032250">
    <property type="component" value="Unassembled WGS sequence"/>
</dbReference>
<dbReference type="InterPro" id="IPR003682">
    <property type="entry name" value="rRNA_ssu_MeTfrase_G"/>
</dbReference>
<evidence type="ECO:0000256" key="2">
    <source>
        <dbReference type="ARBA" id="ARBA00022552"/>
    </source>
</evidence>
<feature type="binding site" evidence="6">
    <location>
        <position position="83"/>
    </location>
    <ligand>
        <name>S-adenosyl-L-methionine</name>
        <dbReference type="ChEBI" id="CHEBI:59789"/>
    </ligand>
</feature>
<gene>
    <name evidence="6" type="primary">rsmG</name>
    <name evidence="7" type="ORF">N495_19145</name>
</gene>
<name>A0A0D1BNU7_CLOBO</name>
<comment type="function">
    <text evidence="6">Specifically methylates the N7 position of a guanine in 16S rRNA.</text>
</comment>
<comment type="subcellular location">
    <subcellularLocation>
        <location evidence="6">Cytoplasm</location>
    </subcellularLocation>
</comment>
<proteinExistence type="inferred from homology"/>
<dbReference type="InterPro" id="IPR029063">
    <property type="entry name" value="SAM-dependent_MTases_sf"/>
</dbReference>
<dbReference type="GO" id="GO:0005829">
    <property type="term" value="C:cytosol"/>
    <property type="evidence" value="ECO:0007669"/>
    <property type="project" value="TreeGrafter"/>
</dbReference>
<dbReference type="GO" id="GO:0070043">
    <property type="term" value="F:rRNA (guanine-N7-)-methyltransferase activity"/>
    <property type="evidence" value="ECO:0007669"/>
    <property type="project" value="UniProtKB-UniRule"/>
</dbReference>
<dbReference type="NCBIfam" id="TIGR00138">
    <property type="entry name" value="rsmG_gidB"/>
    <property type="match status" value="1"/>
</dbReference>
<dbReference type="PIRSF" id="PIRSF003078">
    <property type="entry name" value="GidB"/>
    <property type="match status" value="1"/>
</dbReference>
<dbReference type="EC" id="2.1.1.-" evidence="6"/>
<sequence length="239" mass="27232">MEFFNILQSACNDVNLDFNDKKYNQFISYKNLIQEWNKKINLTAIVKDEEIIKKHFIDCIKIFKASPMAEAKSLIDIGTGAGFPGIPIKILKEDIEITLLDSLQKRINFLNIVIGELQLKNIQCLHGRAEDYAQEIQHRQRYDIAVSRAVANLAVLSEFCIPFVRKGGYFVAMKGPSVEEEITSATKSIEILGGKIEDIIKIDIEDTDLKHNLVIIKKVKETAKKYPRKPSIIKKNPLK</sequence>
<evidence type="ECO:0000313" key="7">
    <source>
        <dbReference type="EMBL" id="KIS21925.1"/>
    </source>
</evidence>
<dbReference type="PANTHER" id="PTHR31760">
    <property type="entry name" value="S-ADENOSYL-L-METHIONINE-DEPENDENT METHYLTRANSFERASES SUPERFAMILY PROTEIN"/>
    <property type="match status" value="1"/>
</dbReference>
<comment type="similarity">
    <text evidence="6">Belongs to the methyltransferase superfamily. RNA methyltransferase RsmG family.</text>
</comment>
<keyword evidence="4 6" id="KW-0808">Transferase</keyword>
<feature type="binding site" evidence="6">
    <location>
        <begin position="129"/>
        <end position="130"/>
    </location>
    <ligand>
        <name>S-adenosyl-L-methionine</name>
        <dbReference type="ChEBI" id="CHEBI:59789"/>
    </ligand>
</feature>
<protein>
    <recommendedName>
        <fullName evidence="6">Ribosomal RNA small subunit methyltransferase G</fullName>
        <ecNumber evidence="6">2.1.1.-</ecNumber>
    </recommendedName>
    <alternativeName>
        <fullName evidence="6">16S rRNA 7-methylguanosine methyltransferase</fullName>
        <shortName evidence="6">16S rRNA m7G methyltransferase</shortName>
    </alternativeName>
</protein>
<keyword evidence="2 6" id="KW-0698">rRNA processing</keyword>
<dbReference type="HAMAP" id="MF_00074">
    <property type="entry name" value="16SrRNA_methyltr_G"/>
    <property type="match status" value="1"/>
</dbReference>
<accession>A0A0D1BNU7</accession>
<organism evidence="7 8">
    <name type="scientific">Clostridium botulinum B2 450</name>
    <dbReference type="NCBI Taxonomy" id="1379739"/>
    <lineage>
        <taxon>Bacteria</taxon>
        <taxon>Bacillati</taxon>
        <taxon>Bacillota</taxon>
        <taxon>Clostridia</taxon>
        <taxon>Eubacteriales</taxon>
        <taxon>Clostridiaceae</taxon>
        <taxon>Clostridium</taxon>
    </lineage>
</organism>
<dbReference type="PATRIC" id="fig|1379739.3.peg.4185"/>
<keyword evidence="1 6" id="KW-0963">Cytoplasm</keyword>
<dbReference type="EMBL" id="JXSU01000009">
    <property type="protein sequence ID" value="KIS21925.1"/>
    <property type="molecule type" value="Genomic_DNA"/>
</dbReference>
<dbReference type="RefSeq" id="WP_003488057.1">
    <property type="nucleotide sequence ID" value="NZ_JXSU01000009.1"/>
</dbReference>
<comment type="caution">
    <text evidence="7">The sequence shown here is derived from an EMBL/GenBank/DDBJ whole genome shotgun (WGS) entry which is preliminary data.</text>
</comment>
<dbReference type="Pfam" id="PF02527">
    <property type="entry name" value="GidB"/>
    <property type="match status" value="1"/>
</dbReference>
<dbReference type="CDD" id="cd02440">
    <property type="entry name" value="AdoMet_MTases"/>
    <property type="match status" value="1"/>
</dbReference>
<dbReference type="HOGENOM" id="CLU_065341_0_0_9"/>
<dbReference type="Gene3D" id="3.40.50.150">
    <property type="entry name" value="Vaccinia Virus protein VP39"/>
    <property type="match status" value="1"/>
</dbReference>
<evidence type="ECO:0000256" key="4">
    <source>
        <dbReference type="ARBA" id="ARBA00022679"/>
    </source>
</evidence>
<evidence type="ECO:0000256" key="5">
    <source>
        <dbReference type="ARBA" id="ARBA00022691"/>
    </source>
</evidence>
<keyword evidence="5 6" id="KW-0949">S-adenosyl-L-methionine</keyword>
<evidence type="ECO:0000256" key="1">
    <source>
        <dbReference type="ARBA" id="ARBA00022490"/>
    </source>
</evidence>
<feature type="binding site" evidence="6">
    <location>
        <position position="148"/>
    </location>
    <ligand>
        <name>S-adenosyl-L-methionine</name>
        <dbReference type="ChEBI" id="CHEBI:59789"/>
    </ligand>
</feature>
<dbReference type="AlphaFoldDB" id="A0A0D1BNU7"/>
<dbReference type="SUPFAM" id="SSF53335">
    <property type="entry name" value="S-adenosyl-L-methionine-dependent methyltransferases"/>
    <property type="match status" value="1"/>
</dbReference>
<evidence type="ECO:0000256" key="6">
    <source>
        <dbReference type="HAMAP-Rule" id="MF_00074"/>
    </source>
</evidence>
<dbReference type="PANTHER" id="PTHR31760:SF0">
    <property type="entry name" value="S-ADENOSYL-L-METHIONINE-DEPENDENT METHYLTRANSFERASES SUPERFAMILY PROTEIN"/>
    <property type="match status" value="1"/>
</dbReference>
<dbReference type="FunFam" id="3.40.50.150:FF:000041">
    <property type="entry name" value="Ribosomal RNA small subunit methyltransferase G"/>
    <property type="match status" value="1"/>
</dbReference>
<keyword evidence="3 6" id="KW-0489">Methyltransferase</keyword>
<reference evidence="7 8" key="1">
    <citation type="submission" date="2014-06" db="EMBL/GenBank/DDBJ databases">
        <title>Genome characterization of distinct group I Clostridium botulinum lineages.</title>
        <authorList>
            <person name="Giordani F."/>
            <person name="Anselmo A."/>
            <person name="Fillo S."/>
            <person name="Palozzi A.M."/>
            <person name="Fortunato A."/>
            <person name="Gentile B."/>
            <person name="Ciammaruconi A."/>
            <person name="Anniballi F."/>
            <person name="De Medici D."/>
            <person name="Lista F."/>
        </authorList>
    </citation>
    <scope>NUCLEOTIDE SEQUENCE [LARGE SCALE GENOMIC DNA]</scope>
    <source>
        <strain evidence="7 8">B2 450</strain>
    </source>
</reference>
<feature type="binding site" evidence="6">
    <location>
        <position position="78"/>
    </location>
    <ligand>
        <name>S-adenosyl-L-methionine</name>
        <dbReference type="ChEBI" id="CHEBI:59789"/>
    </ligand>
</feature>
<dbReference type="OrthoDB" id="9808773at2"/>
<evidence type="ECO:0000313" key="8">
    <source>
        <dbReference type="Proteomes" id="UP000032250"/>
    </source>
</evidence>
<comment type="caution">
    <text evidence="6">Lacks conserved residue(s) required for the propagation of feature annotation.</text>
</comment>